<keyword evidence="6 8" id="KW-0472">Membrane</keyword>
<dbReference type="GO" id="GO:0005886">
    <property type="term" value="C:plasma membrane"/>
    <property type="evidence" value="ECO:0007669"/>
    <property type="project" value="UniProtKB-SubCell"/>
</dbReference>
<comment type="caution">
    <text evidence="11">The sequence shown here is derived from an EMBL/GenBank/DDBJ whole genome shotgun (WGS) entry which is preliminary data.</text>
</comment>
<evidence type="ECO:0000256" key="7">
    <source>
        <dbReference type="SAM" id="MobiDB-lite"/>
    </source>
</evidence>
<dbReference type="InterPro" id="IPR011701">
    <property type="entry name" value="MFS"/>
</dbReference>
<dbReference type="InterPro" id="IPR036259">
    <property type="entry name" value="MFS_trans_sf"/>
</dbReference>
<feature type="transmembrane region" description="Helical" evidence="8">
    <location>
        <begin position="186"/>
        <end position="205"/>
    </location>
</feature>
<evidence type="ECO:0000313" key="13">
    <source>
        <dbReference type="Proteomes" id="UP000317180"/>
    </source>
</evidence>
<evidence type="ECO:0000313" key="12">
    <source>
        <dbReference type="Proteomes" id="UP000276178"/>
    </source>
</evidence>
<dbReference type="AlphaFoldDB" id="A0A3M8AND7"/>
<feature type="region of interest" description="Disordered" evidence="7">
    <location>
        <begin position="1"/>
        <end position="20"/>
    </location>
</feature>
<feature type="transmembrane region" description="Helical" evidence="8">
    <location>
        <begin position="96"/>
        <end position="114"/>
    </location>
</feature>
<evidence type="ECO:0000256" key="1">
    <source>
        <dbReference type="ARBA" id="ARBA00004651"/>
    </source>
</evidence>
<dbReference type="GO" id="GO:0022857">
    <property type="term" value="F:transmembrane transporter activity"/>
    <property type="evidence" value="ECO:0007669"/>
    <property type="project" value="InterPro"/>
</dbReference>
<evidence type="ECO:0000256" key="2">
    <source>
        <dbReference type="ARBA" id="ARBA00022448"/>
    </source>
</evidence>
<dbReference type="Proteomes" id="UP000276178">
    <property type="component" value="Unassembled WGS sequence"/>
</dbReference>
<accession>A0A3M8AND7</accession>
<dbReference type="EMBL" id="BJOD01000042">
    <property type="protein sequence ID" value="GED27463.1"/>
    <property type="molecule type" value="Genomic_DNA"/>
</dbReference>
<keyword evidence="3" id="KW-1003">Cell membrane</keyword>
<feature type="transmembrane region" description="Helical" evidence="8">
    <location>
        <begin position="298"/>
        <end position="316"/>
    </location>
</feature>
<feature type="transmembrane region" description="Helical" evidence="8">
    <location>
        <begin position="238"/>
        <end position="259"/>
    </location>
</feature>
<organism evidence="11 12">
    <name type="scientific">Brevibacillus agri</name>
    <dbReference type="NCBI Taxonomy" id="51101"/>
    <lineage>
        <taxon>Bacteria</taxon>
        <taxon>Bacillati</taxon>
        <taxon>Bacillota</taxon>
        <taxon>Bacilli</taxon>
        <taxon>Bacillales</taxon>
        <taxon>Paenibacillaceae</taxon>
        <taxon>Brevibacillus</taxon>
    </lineage>
</organism>
<reference evidence="11 12" key="1">
    <citation type="submission" date="2018-10" db="EMBL/GenBank/DDBJ databases">
        <title>Phylogenomics of Brevibacillus.</title>
        <authorList>
            <person name="Dunlap C."/>
        </authorList>
    </citation>
    <scope>NUCLEOTIDE SEQUENCE [LARGE SCALE GENOMIC DNA]</scope>
    <source>
        <strain evidence="11 12">NRRL NRS 1219</strain>
    </source>
</reference>
<dbReference type="PANTHER" id="PTHR23513">
    <property type="entry name" value="INTEGRAL MEMBRANE EFFLUX PROTEIN-RELATED"/>
    <property type="match status" value="1"/>
</dbReference>
<feature type="transmembrane region" description="Helical" evidence="8">
    <location>
        <begin position="322"/>
        <end position="343"/>
    </location>
</feature>
<keyword evidence="5 8" id="KW-1133">Transmembrane helix</keyword>
<dbReference type="InterPro" id="IPR020846">
    <property type="entry name" value="MFS_dom"/>
</dbReference>
<dbReference type="PROSITE" id="PS50850">
    <property type="entry name" value="MFS"/>
    <property type="match status" value="1"/>
</dbReference>
<evidence type="ECO:0000313" key="11">
    <source>
        <dbReference type="EMBL" id="RNB52603.1"/>
    </source>
</evidence>
<dbReference type="PANTHER" id="PTHR23513:SF6">
    <property type="entry name" value="MAJOR FACILITATOR SUPERFAMILY ASSOCIATED DOMAIN-CONTAINING PROTEIN"/>
    <property type="match status" value="1"/>
</dbReference>
<dbReference type="Proteomes" id="UP000317180">
    <property type="component" value="Unassembled WGS sequence"/>
</dbReference>
<dbReference type="OrthoDB" id="9775268at2"/>
<evidence type="ECO:0000313" key="10">
    <source>
        <dbReference type="EMBL" id="GED27463.1"/>
    </source>
</evidence>
<dbReference type="Gene3D" id="1.20.1250.20">
    <property type="entry name" value="MFS general substrate transporter like domains"/>
    <property type="match status" value="1"/>
</dbReference>
<feature type="transmembrane region" description="Helical" evidence="8">
    <location>
        <begin position="271"/>
        <end position="291"/>
    </location>
</feature>
<evidence type="ECO:0000256" key="6">
    <source>
        <dbReference type="ARBA" id="ARBA00023136"/>
    </source>
</evidence>
<gene>
    <name evidence="10" type="ORF">BAG01nite_35650</name>
    <name evidence="11" type="ORF">EB820_18820</name>
</gene>
<evidence type="ECO:0000259" key="9">
    <source>
        <dbReference type="PROSITE" id="PS50850"/>
    </source>
</evidence>
<feature type="domain" description="Major facilitator superfamily (MFS) profile" evidence="9">
    <location>
        <begin position="234"/>
        <end position="414"/>
    </location>
</feature>
<keyword evidence="4 8" id="KW-0812">Transmembrane</keyword>
<dbReference type="EMBL" id="RHHN01000056">
    <property type="protein sequence ID" value="RNB52603.1"/>
    <property type="molecule type" value="Genomic_DNA"/>
</dbReference>
<dbReference type="CDD" id="cd06173">
    <property type="entry name" value="MFS_MefA_like"/>
    <property type="match status" value="1"/>
</dbReference>
<sequence>MSMLVSQTKPKANPQSPQSASLWRNRPFLVLFCTSTLLACGSKVYELALPLILYDMTQSPVAMTTMKSIEFLPNLLLAMFIGVWVDRFSKKRWSQWMVFGQMVLLFLLYGLSAAGQAQIMHYYVAGFLLMALHYGFQNARVSMLKQVVPTPLLTSANARFSFMTTFIEIMGPALTGFILLLASLHAGLLITGFAYLLAFVAISFLEKTDTPPAPKTGFWQELKAGWIELLRNQALWRISLLVIFLNATSGMYDAMIIFFAKDQLRLDTSTLGLVLSAAGLGGLVGSSAVASLRRRFPIGQLMGTTILLLGFSYLLMVFASSTWLLCLSLFLTGLISTVENVCIWTFRQETTPAHLIGRISGITGSIFKLGIVFSIYGSGFMTVSFGPWAVFLAAAVGNGLIFLLYRKLALWRLA</sequence>
<comment type="subcellular location">
    <subcellularLocation>
        <location evidence="1">Cell membrane</location>
        <topology evidence="1">Multi-pass membrane protein</topology>
    </subcellularLocation>
</comment>
<evidence type="ECO:0000256" key="8">
    <source>
        <dbReference type="SAM" id="Phobius"/>
    </source>
</evidence>
<evidence type="ECO:0000256" key="4">
    <source>
        <dbReference type="ARBA" id="ARBA00022692"/>
    </source>
</evidence>
<dbReference type="SUPFAM" id="SSF103473">
    <property type="entry name" value="MFS general substrate transporter"/>
    <property type="match status" value="1"/>
</dbReference>
<feature type="transmembrane region" description="Helical" evidence="8">
    <location>
        <begin position="72"/>
        <end position="89"/>
    </location>
</feature>
<evidence type="ECO:0000256" key="5">
    <source>
        <dbReference type="ARBA" id="ARBA00022989"/>
    </source>
</evidence>
<dbReference type="Pfam" id="PF07690">
    <property type="entry name" value="MFS_1"/>
    <property type="match status" value="1"/>
</dbReference>
<name>A0A3M8AND7_9BACL</name>
<feature type="transmembrane region" description="Helical" evidence="8">
    <location>
        <begin position="355"/>
        <end position="376"/>
    </location>
</feature>
<reference evidence="10 13" key="2">
    <citation type="submission" date="2019-06" db="EMBL/GenBank/DDBJ databases">
        <title>Whole genome shotgun sequence of Brevibacillus agri NBRC 15538.</title>
        <authorList>
            <person name="Hosoyama A."/>
            <person name="Uohara A."/>
            <person name="Ohji S."/>
            <person name="Ichikawa N."/>
        </authorList>
    </citation>
    <scope>NUCLEOTIDE SEQUENCE [LARGE SCALE GENOMIC DNA]</scope>
    <source>
        <strain evidence="10 13">NBRC 15538</strain>
    </source>
</reference>
<feature type="transmembrane region" description="Helical" evidence="8">
    <location>
        <begin position="120"/>
        <end position="139"/>
    </location>
</feature>
<keyword evidence="2" id="KW-0813">Transport</keyword>
<evidence type="ECO:0000256" key="3">
    <source>
        <dbReference type="ARBA" id="ARBA00022475"/>
    </source>
</evidence>
<feature type="transmembrane region" description="Helical" evidence="8">
    <location>
        <begin position="160"/>
        <end position="180"/>
    </location>
</feature>
<protein>
    <submittedName>
        <fullName evidence="11">MFS transporter</fullName>
    </submittedName>
</protein>
<keyword evidence="13" id="KW-1185">Reference proteome</keyword>
<proteinExistence type="predicted"/>
<feature type="transmembrane region" description="Helical" evidence="8">
    <location>
        <begin position="388"/>
        <end position="405"/>
    </location>
</feature>